<feature type="transmembrane region" description="Helical" evidence="7">
    <location>
        <begin position="272"/>
        <end position="297"/>
    </location>
</feature>
<dbReference type="Pfam" id="PF02653">
    <property type="entry name" value="BPD_transp_2"/>
    <property type="match status" value="1"/>
</dbReference>
<comment type="subcellular location">
    <subcellularLocation>
        <location evidence="1">Cell membrane</location>
        <topology evidence="1">Multi-pass membrane protein</topology>
    </subcellularLocation>
</comment>
<evidence type="ECO:0000256" key="1">
    <source>
        <dbReference type="ARBA" id="ARBA00004651"/>
    </source>
</evidence>
<keyword evidence="2" id="KW-1003">Cell membrane</keyword>
<dbReference type="Proteomes" id="UP000672934">
    <property type="component" value="Unassembled WGS sequence"/>
</dbReference>
<feature type="transmembrane region" description="Helical" evidence="7">
    <location>
        <begin position="57"/>
        <end position="79"/>
    </location>
</feature>
<dbReference type="GO" id="GO:0005886">
    <property type="term" value="C:plasma membrane"/>
    <property type="evidence" value="ECO:0007669"/>
    <property type="project" value="UniProtKB-SubCell"/>
</dbReference>
<evidence type="ECO:0000256" key="6">
    <source>
        <dbReference type="SAM" id="MobiDB-lite"/>
    </source>
</evidence>
<dbReference type="EMBL" id="CAJPUY010000004">
    <property type="protein sequence ID" value="CAG2135039.1"/>
    <property type="molecule type" value="Genomic_DNA"/>
</dbReference>
<accession>A0A916N395</accession>
<dbReference type="PANTHER" id="PTHR30482">
    <property type="entry name" value="HIGH-AFFINITY BRANCHED-CHAIN AMINO ACID TRANSPORT SYSTEM PERMEASE"/>
    <property type="match status" value="1"/>
</dbReference>
<name>A0A916N395_9BURK</name>
<keyword evidence="5 7" id="KW-0472">Membrane</keyword>
<dbReference type="InterPro" id="IPR043428">
    <property type="entry name" value="LivM-like"/>
</dbReference>
<evidence type="ECO:0000313" key="9">
    <source>
        <dbReference type="Proteomes" id="UP000672934"/>
    </source>
</evidence>
<reference evidence="8" key="1">
    <citation type="submission" date="2021-03" db="EMBL/GenBank/DDBJ databases">
        <authorList>
            <person name="Peeters C."/>
        </authorList>
    </citation>
    <scope>NUCLEOTIDE SEQUENCE</scope>
    <source>
        <strain evidence="8">LMG 31506</strain>
    </source>
</reference>
<keyword evidence="3 7" id="KW-0812">Transmembrane</keyword>
<feature type="transmembrane region" description="Helical" evidence="7">
    <location>
        <begin position="186"/>
        <end position="204"/>
    </location>
</feature>
<keyword evidence="4 7" id="KW-1133">Transmembrane helix</keyword>
<feature type="transmembrane region" description="Helical" evidence="7">
    <location>
        <begin position="309"/>
        <end position="332"/>
    </location>
</feature>
<protein>
    <recommendedName>
        <fullName evidence="10">Branched-chain amino acid ABC transporter permease</fullName>
    </recommendedName>
</protein>
<organism evidence="8 9">
    <name type="scientific">Cupriavidus yeoncheonensis</name>
    <dbReference type="NCBI Taxonomy" id="1462994"/>
    <lineage>
        <taxon>Bacteria</taxon>
        <taxon>Pseudomonadati</taxon>
        <taxon>Pseudomonadota</taxon>
        <taxon>Betaproteobacteria</taxon>
        <taxon>Burkholderiales</taxon>
        <taxon>Burkholderiaceae</taxon>
        <taxon>Cupriavidus</taxon>
    </lineage>
</organism>
<feature type="transmembrane region" description="Helical" evidence="7">
    <location>
        <begin position="33"/>
        <end position="51"/>
    </location>
</feature>
<dbReference type="InterPro" id="IPR001851">
    <property type="entry name" value="ABC_transp_permease"/>
</dbReference>
<gene>
    <name evidence="8" type="ORF">LMG31506_01481</name>
</gene>
<feature type="region of interest" description="Disordered" evidence="6">
    <location>
        <begin position="1"/>
        <end position="23"/>
    </location>
</feature>
<evidence type="ECO:0000256" key="3">
    <source>
        <dbReference type="ARBA" id="ARBA00022692"/>
    </source>
</evidence>
<feature type="transmembrane region" description="Helical" evidence="7">
    <location>
        <begin position="237"/>
        <end position="260"/>
    </location>
</feature>
<dbReference type="GO" id="GO:0015658">
    <property type="term" value="F:branched-chain amino acid transmembrane transporter activity"/>
    <property type="evidence" value="ECO:0007669"/>
    <property type="project" value="InterPro"/>
</dbReference>
<proteinExistence type="predicted"/>
<evidence type="ECO:0000313" key="8">
    <source>
        <dbReference type="EMBL" id="CAG2135039.1"/>
    </source>
</evidence>
<comment type="caution">
    <text evidence="8">The sequence shown here is derived from an EMBL/GenBank/DDBJ whole genome shotgun (WGS) entry which is preliminary data.</text>
</comment>
<sequence>MKTLMRSLRPDPASREAAGAPVPARRKLPDGRWHPAEFMFWLLPVAAFFALPDYLILGSQILITGLFALSLDLILGYAGMVSLGHAAFFGLGAYTAGLLAAHGWGEPVSGLLAAAAIAGVGGWLCSFLVVRGGDLTRLMVTLGIGLMLFEAANKAAFVTGGVDGLSGVAMDRLFGVFEFDLSGKTAYLYSLAVMFVLFLLLRRLTQSPFGLSLRGVREGVRRMPALGADVPRRLRTVFTLSAAIAGVAGALLAQTTQFVGMDVLGFPRSAELLVMLVLGGAGRLYGALAGAALFMIAQDVLAGINPVYWQFWIGLMLVVMVLFAKGGVMGAVDTARARLAARAGRQPEGGAQ</sequence>
<keyword evidence="9" id="KW-1185">Reference proteome</keyword>
<dbReference type="PANTHER" id="PTHR30482:SF17">
    <property type="entry name" value="ABC TRANSPORTER ATP-BINDING PROTEIN"/>
    <property type="match status" value="1"/>
</dbReference>
<evidence type="ECO:0008006" key="10">
    <source>
        <dbReference type="Google" id="ProtNLM"/>
    </source>
</evidence>
<evidence type="ECO:0000256" key="7">
    <source>
        <dbReference type="SAM" id="Phobius"/>
    </source>
</evidence>
<dbReference type="AlphaFoldDB" id="A0A916N395"/>
<evidence type="ECO:0000256" key="4">
    <source>
        <dbReference type="ARBA" id="ARBA00022989"/>
    </source>
</evidence>
<feature type="transmembrane region" description="Helical" evidence="7">
    <location>
        <begin position="111"/>
        <end position="130"/>
    </location>
</feature>
<evidence type="ECO:0000256" key="5">
    <source>
        <dbReference type="ARBA" id="ARBA00023136"/>
    </source>
</evidence>
<evidence type="ECO:0000256" key="2">
    <source>
        <dbReference type="ARBA" id="ARBA00022475"/>
    </source>
</evidence>
<dbReference type="CDD" id="cd06581">
    <property type="entry name" value="TM_PBP1_LivM_like"/>
    <property type="match status" value="1"/>
</dbReference>